<reference evidence="6" key="2">
    <citation type="submission" date="2009-04" db="EMBL/GenBank/DDBJ databases">
        <authorList>
            <person name="Yoon U.H."/>
            <person name="Lee G.S."/>
            <person name="Lee J.S."/>
            <person name="Hahn J.H."/>
            <person name="Kim C.K."/>
            <person name="Yun D.W."/>
            <person name="Kim Y.H."/>
        </authorList>
    </citation>
    <scope>NUCLEOTIDE SEQUENCE</scope>
</reference>
<name>D6BV21_ORYSJ</name>
<dbReference type="PANTHER" id="PTHR36968:SF15">
    <property type="entry name" value="HOMEOBOX-DDT DOMAIN PROTEIN RLT1"/>
    <property type="match status" value="1"/>
</dbReference>
<gene>
    <name evidence="7" type="ordered locus">Os01g0672201</name>
    <name evidence="7" type="ORF">OSNPB_010672201</name>
</gene>
<keyword evidence="9" id="KW-1267">Proteomics identification</keyword>
<organism evidence="6">
    <name type="scientific">Oryza sativa subsp. japonica</name>
    <name type="common">Rice</name>
    <dbReference type="NCBI Taxonomy" id="39947"/>
    <lineage>
        <taxon>Eukaryota</taxon>
        <taxon>Viridiplantae</taxon>
        <taxon>Streptophyta</taxon>
        <taxon>Embryophyta</taxon>
        <taxon>Tracheophyta</taxon>
        <taxon>Spermatophyta</taxon>
        <taxon>Magnoliopsida</taxon>
        <taxon>Liliopsida</taxon>
        <taxon>Poales</taxon>
        <taxon>Poaceae</taxon>
        <taxon>BOP clade</taxon>
        <taxon>Oryzoideae</taxon>
        <taxon>Oryzeae</taxon>
        <taxon>Oryzinae</taxon>
        <taxon>Oryza</taxon>
        <taxon>Oryza sativa</taxon>
    </lineage>
</organism>
<dbReference type="SMR" id="D6BV21"/>
<feature type="domain" description="Homeobox" evidence="5">
    <location>
        <begin position="44"/>
        <end position="104"/>
    </location>
</feature>
<reference evidence="8" key="1">
    <citation type="journal article" date="2005" name="Nature">
        <title>The map-based sequence of the rice genome.</title>
        <authorList>
            <consortium name="International rice genome sequencing project (IRGSP)"/>
            <person name="Matsumoto T."/>
            <person name="Wu J."/>
            <person name="Kanamori H."/>
            <person name="Katayose Y."/>
            <person name="Fujisawa M."/>
            <person name="Namiki N."/>
            <person name="Mizuno H."/>
            <person name="Yamamoto K."/>
            <person name="Antonio B.A."/>
            <person name="Baba T."/>
            <person name="Sakata K."/>
            <person name="Nagamura Y."/>
            <person name="Aoki H."/>
            <person name="Arikawa K."/>
            <person name="Arita K."/>
            <person name="Bito T."/>
            <person name="Chiden Y."/>
            <person name="Fujitsuka N."/>
            <person name="Fukunaka R."/>
            <person name="Hamada M."/>
            <person name="Harada C."/>
            <person name="Hayashi A."/>
            <person name="Hijishita S."/>
            <person name="Honda M."/>
            <person name="Hosokawa S."/>
            <person name="Ichikawa Y."/>
            <person name="Idonuma A."/>
            <person name="Iijima M."/>
            <person name="Ikeda M."/>
            <person name="Ikeno M."/>
            <person name="Ito K."/>
            <person name="Ito S."/>
            <person name="Ito T."/>
            <person name="Ito Y."/>
            <person name="Ito Y."/>
            <person name="Iwabuchi A."/>
            <person name="Kamiya K."/>
            <person name="Karasawa W."/>
            <person name="Kurita K."/>
            <person name="Katagiri S."/>
            <person name="Kikuta A."/>
            <person name="Kobayashi H."/>
            <person name="Kobayashi N."/>
            <person name="Machita K."/>
            <person name="Maehara T."/>
            <person name="Masukawa M."/>
            <person name="Mizubayashi T."/>
            <person name="Mukai Y."/>
            <person name="Nagasaki H."/>
            <person name="Nagata Y."/>
            <person name="Naito S."/>
            <person name="Nakashima M."/>
            <person name="Nakama Y."/>
            <person name="Nakamichi Y."/>
            <person name="Nakamura M."/>
            <person name="Meguro A."/>
            <person name="Negishi M."/>
            <person name="Ohta I."/>
            <person name="Ohta T."/>
            <person name="Okamoto M."/>
            <person name="Ono N."/>
            <person name="Saji S."/>
            <person name="Sakaguchi M."/>
            <person name="Sakai K."/>
            <person name="Shibata M."/>
            <person name="Shimokawa T."/>
            <person name="Song J."/>
            <person name="Takazaki Y."/>
            <person name="Terasawa K."/>
            <person name="Tsugane M."/>
            <person name="Tsuji K."/>
            <person name="Ueda S."/>
            <person name="Waki K."/>
            <person name="Yamagata H."/>
            <person name="Yamamoto M."/>
            <person name="Yamamoto S."/>
            <person name="Yamane H."/>
            <person name="Yoshiki S."/>
            <person name="Yoshihara R."/>
            <person name="Yukawa K."/>
            <person name="Zhong H."/>
            <person name="Yano M."/>
            <person name="Yuan Q."/>
            <person name="Ouyang S."/>
            <person name="Liu J."/>
            <person name="Jones K.M."/>
            <person name="Gansberger K."/>
            <person name="Moffat K."/>
            <person name="Hill J."/>
            <person name="Bera J."/>
            <person name="Fadrosh D."/>
            <person name="Jin S."/>
            <person name="Johri S."/>
            <person name="Kim M."/>
            <person name="Overton L."/>
            <person name="Reardon M."/>
            <person name="Tsitrin T."/>
            <person name="Vuong H."/>
            <person name="Weaver B."/>
            <person name="Ciecko A."/>
            <person name="Tallon L."/>
            <person name="Jackson J."/>
            <person name="Pai G."/>
            <person name="Aken S.V."/>
            <person name="Utterback T."/>
            <person name="Reidmuller S."/>
            <person name="Feldblyum T."/>
            <person name="Hsiao J."/>
            <person name="Zismann V."/>
            <person name="Iobst S."/>
            <person name="de Vazeille A.R."/>
            <person name="Buell C.R."/>
            <person name="Ying K."/>
            <person name="Li Y."/>
            <person name="Lu T."/>
            <person name="Huang Y."/>
            <person name="Zhao Q."/>
            <person name="Feng Q."/>
            <person name="Zhang L."/>
            <person name="Zhu J."/>
            <person name="Weng Q."/>
            <person name="Mu J."/>
            <person name="Lu Y."/>
            <person name="Fan D."/>
            <person name="Liu Y."/>
            <person name="Guan J."/>
            <person name="Zhang Y."/>
            <person name="Yu S."/>
            <person name="Liu X."/>
            <person name="Zhang Y."/>
            <person name="Hong G."/>
            <person name="Han B."/>
            <person name="Choisne N."/>
            <person name="Demange N."/>
            <person name="Orjeda G."/>
            <person name="Samain S."/>
            <person name="Cattolico L."/>
            <person name="Pelletier E."/>
            <person name="Couloux A."/>
            <person name="Segurens B."/>
            <person name="Wincker P."/>
            <person name="D'Hont A."/>
            <person name="Scarpelli C."/>
            <person name="Weissenbach J."/>
            <person name="Salanoubat M."/>
            <person name="Quetier F."/>
            <person name="Yu Y."/>
            <person name="Kim H.R."/>
            <person name="Rambo T."/>
            <person name="Currie J."/>
            <person name="Collura K."/>
            <person name="Luo M."/>
            <person name="Yang T."/>
            <person name="Ammiraju J.S.S."/>
            <person name="Engler F."/>
            <person name="Soderlund C."/>
            <person name="Wing R.A."/>
            <person name="Palmer L.E."/>
            <person name="de la Bastide M."/>
            <person name="Spiegel L."/>
            <person name="Nascimento L."/>
            <person name="Zutavern T."/>
            <person name="O'Shaughnessy A."/>
            <person name="Dike S."/>
            <person name="Dedhia N."/>
            <person name="Preston R."/>
            <person name="Balija V."/>
            <person name="McCombie W.R."/>
            <person name="Chow T."/>
            <person name="Chen H."/>
            <person name="Chung M."/>
            <person name="Chen C."/>
            <person name="Shaw J."/>
            <person name="Wu H."/>
            <person name="Hsiao K."/>
            <person name="Chao Y."/>
            <person name="Chu M."/>
            <person name="Cheng C."/>
            <person name="Hour A."/>
            <person name="Lee P."/>
            <person name="Lin S."/>
            <person name="Lin Y."/>
            <person name="Liou J."/>
            <person name="Liu S."/>
            <person name="Hsing Y."/>
            <person name="Raghuvanshi S."/>
            <person name="Mohanty A."/>
            <person name="Bharti A.K."/>
            <person name="Gaur A."/>
            <person name="Gupta V."/>
            <person name="Kumar D."/>
            <person name="Ravi V."/>
            <person name="Vij S."/>
            <person name="Kapur A."/>
            <person name="Khurana P."/>
            <person name="Khurana P."/>
            <person name="Khurana J.P."/>
            <person name="Tyagi A.K."/>
            <person name="Gaikwad K."/>
            <person name="Singh A."/>
            <person name="Dalal V."/>
            <person name="Srivastava S."/>
            <person name="Dixit A."/>
            <person name="Pal A.K."/>
            <person name="Ghazi I.A."/>
            <person name="Yadav M."/>
            <person name="Pandit A."/>
            <person name="Bhargava A."/>
            <person name="Sureshbabu K."/>
            <person name="Batra K."/>
            <person name="Sharma T.R."/>
            <person name="Mohapatra T."/>
            <person name="Singh N.K."/>
            <person name="Messing J."/>
            <person name="Nelson A.B."/>
            <person name="Fuks G."/>
            <person name="Kavchok S."/>
            <person name="Keizer G."/>
            <person name="Linton E."/>
            <person name="Llaca V."/>
            <person name="Song R."/>
            <person name="Tanyolac B."/>
            <person name="Young S."/>
            <person name="Ho-Il K."/>
            <person name="Hahn J.H."/>
            <person name="Sangsakoo G."/>
            <person name="Vanavichit A."/>
            <person name="de Mattos Luiz.A.T."/>
            <person name="Zimmer P.D."/>
            <person name="Malone G."/>
            <person name="Dellagostin O."/>
            <person name="de Oliveira A.C."/>
            <person name="Bevan M."/>
            <person name="Bancroft I."/>
            <person name="Minx P."/>
            <person name="Cordum H."/>
            <person name="Wilson R."/>
            <person name="Cheng Z."/>
            <person name="Jin W."/>
            <person name="Jiang J."/>
            <person name="Leong S.A."/>
            <person name="Iwama H."/>
            <person name="Gojobori T."/>
            <person name="Itoh T."/>
            <person name="Niimura Y."/>
            <person name="Fujii Y."/>
            <person name="Habara T."/>
            <person name="Sakai H."/>
            <person name="Sato Y."/>
            <person name="Wilson G."/>
            <person name="Kumar K."/>
            <person name="McCouch S."/>
            <person name="Juretic N."/>
            <person name="Hoen D."/>
            <person name="Wright S."/>
            <person name="Bruskiewich R."/>
            <person name="Bureau T."/>
            <person name="Miyao A."/>
            <person name="Hirochika H."/>
            <person name="Nishikawa T."/>
            <person name="Kadowaki K."/>
            <person name="Sugiura M."/>
            <person name="Burr B."/>
            <person name="Sasaki T."/>
        </authorList>
    </citation>
    <scope>NUCLEOTIDE SEQUENCE [LARGE SCALE GENOMIC DNA]</scope>
    <source>
        <strain evidence="8">cv. Nipponbare</strain>
    </source>
</reference>
<dbReference type="PaxDb" id="39947-D6BV21"/>
<keyword evidence="2 3" id="KW-0371">Homeobox</keyword>
<dbReference type="PROSITE" id="PS50071">
    <property type="entry name" value="HOMEOBOX_2"/>
    <property type="match status" value="1"/>
</dbReference>
<dbReference type="FunCoup" id="D6BV21">
    <property type="interactions" value="17"/>
</dbReference>
<dbReference type="GO" id="GO:0003677">
    <property type="term" value="F:DNA binding"/>
    <property type="evidence" value="ECO:0007669"/>
    <property type="project" value="UniProtKB-UniRule"/>
</dbReference>
<keyword evidence="2 3" id="KW-0539">Nucleus</keyword>
<proteinExistence type="evidence at protein level"/>
<dbReference type="STRING" id="39947.D6BV21"/>
<evidence type="ECO:0000313" key="8">
    <source>
        <dbReference type="Proteomes" id="UP000059680"/>
    </source>
</evidence>
<dbReference type="HOGENOM" id="CLU_1039720_0_0_1"/>
<sequence>MDDGDGAAPAEGSAASTPPPAPPAAAAAAAAAVSAGSTGASGSGEKTVKRMMKSPYQLEVLEKTYAVEQYPSETLRAELSAKIGLSDRQLQMWFCHRRLKDRKPPTKRQRREEEAAAVPLMAPPPVLPPPALPLSSGELLIGASSPYDEPPLPPVHSRRGAGRSSAVPRLSAPDIGRRYYEPLPVMLPPPPVASMQLMPSELRVIHSVESQLGEPLRDDGPVLGIDFDPLPPGSFGAPIVPEQQKQHVRSYDTKIYSRHDSKLLKVYF</sequence>
<feature type="compositionally biased region" description="Low complexity" evidence="4">
    <location>
        <begin position="24"/>
        <end position="44"/>
    </location>
</feature>
<dbReference type="Gramene" id="Os01t0672201-00">
    <property type="protein sequence ID" value="Os01t0672201-00"/>
    <property type="gene ID" value="Os01g0672201"/>
</dbReference>
<dbReference type="OMA" id="ESCNIAS"/>
<dbReference type="Gene3D" id="1.10.10.60">
    <property type="entry name" value="Homeodomain-like"/>
    <property type="match status" value="1"/>
</dbReference>
<feature type="compositionally biased region" description="Low complexity" evidence="4">
    <location>
        <begin position="1"/>
        <end position="16"/>
    </location>
</feature>
<evidence type="ECO:0000259" key="5">
    <source>
        <dbReference type="PROSITE" id="PS50071"/>
    </source>
</evidence>
<dbReference type="InParanoid" id="D6BV21"/>
<dbReference type="InterPro" id="IPR001356">
    <property type="entry name" value="HD"/>
</dbReference>
<dbReference type="eggNOG" id="ENOG502QQYM">
    <property type="taxonomic scope" value="Eukaryota"/>
</dbReference>
<dbReference type="SMART" id="SM00389">
    <property type="entry name" value="HOX"/>
    <property type="match status" value="1"/>
</dbReference>
<accession>D6BV21</accession>
<dbReference type="Pfam" id="PF00046">
    <property type="entry name" value="Homeodomain"/>
    <property type="match status" value="1"/>
</dbReference>
<dbReference type="SUPFAM" id="SSF46689">
    <property type="entry name" value="Homeodomain-like"/>
    <property type="match status" value="1"/>
</dbReference>
<dbReference type="Proteomes" id="UP000059680">
    <property type="component" value="Chromosome 1"/>
</dbReference>
<dbReference type="EMBL" id="FJ940210">
    <property type="protein sequence ID" value="ADB84632.1"/>
    <property type="molecule type" value="mRNA"/>
</dbReference>
<keyword evidence="2 3" id="KW-0238">DNA-binding</keyword>
<evidence type="ECO:0000256" key="1">
    <source>
        <dbReference type="ARBA" id="ARBA00004123"/>
    </source>
</evidence>
<dbReference type="GO" id="GO:0005634">
    <property type="term" value="C:nucleus"/>
    <property type="evidence" value="ECO:0007669"/>
    <property type="project" value="UniProtKB-SubCell"/>
</dbReference>
<reference evidence="7" key="3">
    <citation type="journal article" date="2013" name="Plant Cell Physiol.">
        <title>Rice Annotation Project Database (RAP-DB): an integrative and interactive database for rice genomics.</title>
        <authorList>
            <person name="Sakai H."/>
            <person name="Lee S.S."/>
            <person name="Tanaka T."/>
            <person name="Numa H."/>
            <person name="Kim J."/>
            <person name="Kawahara Y."/>
            <person name="Wakimoto H."/>
            <person name="Yang C.C."/>
            <person name="Iwamoto M."/>
            <person name="Abe T."/>
            <person name="Yamada Y."/>
            <person name="Muto A."/>
            <person name="Inokuchi H."/>
            <person name="Ikemura T."/>
            <person name="Matsumoto T."/>
            <person name="Sasaki T."/>
            <person name="Itoh T."/>
        </authorList>
    </citation>
    <scope>NUCLEOTIDE SEQUENCE</scope>
</reference>
<evidence type="ECO:0000256" key="2">
    <source>
        <dbReference type="PROSITE-ProRule" id="PRU00108"/>
    </source>
</evidence>
<evidence type="ECO:0000256" key="3">
    <source>
        <dbReference type="RuleBase" id="RU000682"/>
    </source>
</evidence>
<comment type="subcellular location">
    <subcellularLocation>
        <location evidence="1 2 3">Nucleus</location>
    </subcellularLocation>
</comment>
<evidence type="ECO:0000256" key="4">
    <source>
        <dbReference type="SAM" id="MobiDB-lite"/>
    </source>
</evidence>
<reference evidence="7 8" key="4">
    <citation type="journal article" date="2013" name="Rice">
        <title>Improvement of the Oryza sativa Nipponbare reference genome using next generation sequence and optical map data.</title>
        <authorList>
            <person name="Kawahara Y."/>
            <person name="de la Bastide M."/>
            <person name="Hamilton J.P."/>
            <person name="Kanamori H."/>
            <person name="McCombie W.R."/>
            <person name="Ouyang S."/>
            <person name="Schwartz D.C."/>
            <person name="Tanaka T."/>
            <person name="Wu J."/>
            <person name="Zhou S."/>
            <person name="Childs K.L."/>
            <person name="Davidson R.M."/>
            <person name="Lin H."/>
            <person name="Quesada-Ocampo L."/>
            <person name="Vaillancourt B."/>
            <person name="Sakai H."/>
            <person name="Lee S.S."/>
            <person name="Kim J."/>
            <person name="Numa H."/>
            <person name="Itoh T."/>
            <person name="Buell C.R."/>
            <person name="Matsumoto T."/>
        </authorList>
    </citation>
    <scope>NUCLEOTIDE SEQUENCE [LARGE SCALE GENOMIC DNA]</scope>
    <source>
        <strain evidence="8">cv. Nipponbare</strain>
    </source>
</reference>
<dbReference type="CDD" id="cd00086">
    <property type="entry name" value="homeodomain"/>
    <property type="match status" value="1"/>
</dbReference>
<evidence type="ECO:0007829" key="9">
    <source>
        <dbReference type="ProteomicsDB" id="D6BV21"/>
    </source>
</evidence>
<dbReference type="EMBL" id="AP014957">
    <property type="protein sequence ID" value="BAS73618.1"/>
    <property type="molecule type" value="Genomic_DNA"/>
</dbReference>
<protein>
    <submittedName>
        <fullName evidence="6">Homeobox protein</fullName>
    </submittedName>
    <submittedName>
        <fullName evidence="7">Os01g0672201 protein</fullName>
    </submittedName>
</protein>
<dbReference type="GO" id="GO:0006357">
    <property type="term" value="P:regulation of transcription by RNA polymerase II"/>
    <property type="evidence" value="ECO:0007669"/>
    <property type="project" value="InterPro"/>
</dbReference>
<keyword evidence="8" id="KW-1185">Reference proteome</keyword>
<reference evidence="7" key="5">
    <citation type="submission" date="2015-10" db="EMBL/GenBank/DDBJ databases">
        <authorList>
            <person name="Sakai H."/>
            <person name="Kawahara Y."/>
            <person name="Matsumoto T."/>
            <person name="Buell C.R."/>
            <person name="Itoh T."/>
        </authorList>
    </citation>
    <scope>NUCLEOTIDE SEQUENCE</scope>
</reference>
<evidence type="ECO:0000313" key="6">
    <source>
        <dbReference type="EMBL" id="ADB84632.1"/>
    </source>
</evidence>
<dbReference type="AlphaFoldDB" id="D6BV21"/>
<dbReference type="InterPro" id="IPR009057">
    <property type="entry name" value="Homeodomain-like_sf"/>
</dbReference>
<dbReference type="InterPro" id="IPR044977">
    <property type="entry name" value="RLT1-3"/>
</dbReference>
<feature type="DNA-binding region" description="Homeobox" evidence="2">
    <location>
        <begin position="46"/>
        <end position="105"/>
    </location>
</feature>
<feature type="region of interest" description="Disordered" evidence="4">
    <location>
        <begin position="1"/>
        <end position="49"/>
    </location>
</feature>
<feature type="region of interest" description="Disordered" evidence="4">
    <location>
        <begin position="147"/>
        <end position="169"/>
    </location>
</feature>
<dbReference type="PANTHER" id="PTHR36968">
    <property type="entry name" value="HOMEOBOX-DDT DOMAIN PROTEIN RLT2"/>
    <property type="match status" value="1"/>
</dbReference>
<evidence type="ECO:0000313" key="7">
    <source>
        <dbReference type="EMBL" id="BAS73618.1"/>
    </source>
</evidence>